<dbReference type="Proteomes" id="UP000078492">
    <property type="component" value="Unassembled WGS sequence"/>
</dbReference>
<keyword evidence="2" id="KW-1185">Reference proteome</keyword>
<gene>
    <name evidence="1" type="ORF">ALC57_14648</name>
</gene>
<evidence type="ECO:0000313" key="1">
    <source>
        <dbReference type="EMBL" id="KYN13163.1"/>
    </source>
</evidence>
<organism evidence="1 2">
    <name type="scientific">Trachymyrmex cornetzi</name>
    <dbReference type="NCBI Taxonomy" id="471704"/>
    <lineage>
        <taxon>Eukaryota</taxon>
        <taxon>Metazoa</taxon>
        <taxon>Ecdysozoa</taxon>
        <taxon>Arthropoda</taxon>
        <taxon>Hexapoda</taxon>
        <taxon>Insecta</taxon>
        <taxon>Pterygota</taxon>
        <taxon>Neoptera</taxon>
        <taxon>Endopterygota</taxon>
        <taxon>Hymenoptera</taxon>
        <taxon>Apocrita</taxon>
        <taxon>Aculeata</taxon>
        <taxon>Formicoidea</taxon>
        <taxon>Formicidae</taxon>
        <taxon>Myrmicinae</taxon>
        <taxon>Trachymyrmex</taxon>
    </lineage>
</organism>
<dbReference type="PANTHER" id="PTHR33053">
    <property type="entry name" value="PROTEIN, PUTATIVE-RELATED"/>
    <property type="match status" value="1"/>
</dbReference>
<dbReference type="EMBL" id="KQ980788">
    <property type="protein sequence ID" value="KYN13163.1"/>
    <property type="molecule type" value="Genomic_DNA"/>
</dbReference>
<evidence type="ECO:0008006" key="3">
    <source>
        <dbReference type="Google" id="ProtNLM"/>
    </source>
</evidence>
<evidence type="ECO:0000313" key="2">
    <source>
        <dbReference type="Proteomes" id="UP000078492"/>
    </source>
</evidence>
<sequence>MVDYFVINPHVATGKFMSLQGRASLEGSWEELVEQLNVMSKSGKEKDVASWKTTWRDSKTKVSDKVSKLRAARAQTGNKPVENDLTEPILAQIVSTDSVLFLVGSYHGYHKPTSDNFLQHFVTELKQLSTIGFTYENNIYPARSFVTCTKGHNGYFGCSKCTVEGNYKNGRMLFLDQNCRLRTDESFNLRENPEHHTRTSILESIPLSIVTIFSLDYMHLVCLGQMKKLLNLWLRGSVLLYKYFPYSYLKHFTAFHCAIRILCDPQDYLNNNEYANELLLYFVHHYKILYGKDNMIYTVHNLIHLSNDAKRFGPLDSFSAFPFENHLHNLKKLLRKYEKPLPQIHRRIIEKNTTCKFKQSTSPEKYLILISQNKKEIPFGCSSSYDTLKFRDFKLSCSSQADRFCFLKNNTVLMIHHIGLKNGSLVMIGQEFRKYSSLEFYPCNSQDMNVFVISNNLTELKCFFVNEIVRKAVFLPYEEDKFCVFLLLLSDLV</sequence>
<name>A0A151IXX0_9HYME</name>
<accession>A0A151IXX0</accession>
<protein>
    <recommendedName>
        <fullName evidence="3">Regulatory protein zeste</fullName>
    </recommendedName>
</protein>
<proteinExistence type="predicted"/>
<dbReference type="AlphaFoldDB" id="A0A151IXX0"/>
<reference evidence="1 2" key="1">
    <citation type="submission" date="2015-09" db="EMBL/GenBank/DDBJ databases">
        <title>Trachymyrmex cornetzi WGS genome.</title>
        <authorList>
            <person name="Nygaard S."/>
            <person name="Hu H."/>
            <person name="Boomsma J."/>
            <person name="Zhang G."/>
        </authorList>
    </citation>
    <scope>NUCLEOTIDE SEQUENCE [LARGE SCALE GENOMIC DNA]</scope>
    <source>
        <strain evidence="1">Tcor2-1</strain>
        <tissue evidence="1">Whole body</tissue>
    </source>
</reference>
<dbReference type="PANTHER" id="PTHR33053:SF25">
    <property type="entry name" value="TRANSPOSASE DOMAIN-CONTAINING PROTEIN"/>
    <property type="match status" value="1"/>
</dbReference>
<dbReference type="STRING" id="471704.A0A151IXX0"/>